<protein>
    <submittedName>
        <fullName evidence="1">Uncharacterized protein</fullName>
    </submittedName>
</protein>
<sequence>MGRCLYTGCIIISTRCLNTGCLFISRSSLLYTGCTIISTGCLNTGCIFIISSSLLYTGCASALLYTGCFPIQNPLQLVQSILQQEIFFIWGSDFEPHLRRNRPLWRLIVRTLRIVTLLIVDPTVNIGYQFDVLGFVPSSDIAAVSEPFDIIDGNIGRGKVNIPVNVTMGSDPGHNEFVQIRIRGRLGGGNLSRM</sequence>
<name>A0A8D8Q295_9HEMI</name>
<accession>A0A8D8Q295</accession>
<dbReference type="EMBL" id="HBUF01051247">
    <property type="protein sequence ID" value="CAG6621893.1"/>
    <property type="molecule type" value="Transcribed_RNA"/>
</dbReference>
<evidence type="ECO:0000313" key="1">
    <source>
        <dbReference type="EMBL" id="CAG6621893.1"/>
    </source>
</evidence>
<dbReference type="AlphaFoldDB" id="A0A8D8Q295"/>
<reference evidence="1" key="1">
    <citation type="submission" date="2021-05" db="EMBL/GenBank/DDBJ databases">
        <authorList>
            <person name="Alioto T."/>
            <person name="Alioto T."/>
            <person name="Gomez Garrido J."/>
        </authorList>
    </citation>
    <scope>NUCLEOTIDE SEQUENCE</scope>
</reference>
<organism evidence="1">
    <name type="scientific">Cacopsylla melanoneura</name>
    <dbReference type="NCBI Taxonomy" id="428564"/>
    <lineage>
        <taxon>Eukaryota</taxon>
        <taxon>Metazoa</taxon>
        <taxon>Ecdysozoa</taxon>
        <taxon>Arthropoda</taxon>
        <taxon>Hexapoda</taxon>
        <taxon>Insecta</taxon>
        <taxon>Pterygota</taxon>
        <taxon>Neoptera</taxon>
        <taxon>Paraneoptera</taxon>
        <taxon>Hemiptera</taxon>
        <taxon>Sternorrhyncha</taxon>
        <taxon>Psylloidea</taxon>
        <taxon>Psyllidae</taxon>
        <taxon>Psyllinae</taxon>
        <taxon>Cacopsylla</taxon>
    </lineage>
</organism>
<proteinExistence type="predicted"/>